<proteinExistence type="predicted"/>
<feature type="transmembrane region" description="Helical" evidence="1">
    <location>
        <begin position="6"/>
        <end position="21"/>
    </location>
</feature>
<name>A0A9P5YQR6_9AGAR</name>
<feature type="transmembrane region" description="Helical" evidence="1">
    <location>
        <begin position="190"/>
        <end position="211"/>
    </location>
</feature>
<protein>
    <recommendedName>
        <fullName evidence="2">DUF6534 domain-containing protein</fullName>
    </recommendedName>
</protein>
<keyword evidence="1" id="KW-1133">Transmembrane helix</keyword>
<dbReference type="PANTHER" id="PTHR40465">
    <property type="entry name" value="CHROMOSOME 1, WHOLE GENOME SHOTGUN SEQUENCE"/>
    <property type="match status" value="1"/>
</dbReference>
<evidence type="ECO:0000313" key="3">
    <source>
        <dbReference type="EMBL" id="KAF9472231.1"/>
    </source>
</evidence>
<feature type="transmembrane region" description="Helical" evidence="1">
    <location>
        <begin position="144"/>
        <end position="169"/>
    </location>
</feature>
<feature type="non-terminal residue" evidence="3">
    <location>
        <position position="1"/>
    </location>
</feature>
<evidence type="ECO:0000313" key="4">
    <source>
        <dbReference type="Proteomes" id="UP000807469"/>
    </source>
</evidence>
<organism evidence="3 4">
    <name type="scientific">Pholiota conissans</name>
    <dbReference type="NCBI Taxonomy" id="109636"/>
    <lineage>
        <taxon>Eukaryota</taxon>
        <taxon>Fungi</taxon>
        <taxon>Dikarya</taxon>
        <taxon>Basidiomycota</taxon>
        <taxon>Agaricomycotina</taxon>
        <taxon>Agaricomycetes</taxon>
        <taxon>Agaricomycetidae</taxon>
        <taxon>Agaricales</taxon>
        <taxon>Agaricineae</taxon>
        <taxon>Strophariaceae</taxon>
        <taxon>Pholiota</taxon>
    </lineage>
</organism>
<dbReference type="PANTHER" id="PTHR40465:SF1">
    <property type="entry name" value="DUF6534 DOMAIN-CONTAINING PROTEIN"/>
    <property type="match status" value="1"/>
</dbReference>
<dbReference type="OrthoDB" id="2535105at2759"/>
<accession>A0A9P5YQR6</accession>
<dbReference type="Pfam" id="PF20152">
    <property type="entry name" value="DUF6534"/>
    <property type="match status" value="1"/>
</dbReference>
<evidence type="ECO:0000256" key="1">
    <source>
        <dbReference type="SAM" id="Phobius"/>
    </source>
</evidence>
<keyword evidence="1" id="KW-0472">Membrane</keyword>
<keyword evidence="4" id="KW-1185">Reference proteome</keyword>
<sequence>ILNWGLFGALSIQVYIYYLSFPKDKLSLKVLVGGVYILEVAQIVLLTQTVWTLLVSGFGNIAAFDDVGTTWISVPGIGGLVAVIVQCFYSYRIAIFSGSRIIPGIIVPMSIVSFAGSLSFGVLLKRAGTNTKFFENQSKSAATTLGVSLWTGTSAACDVLIATCMCYFLHKRKYGMFSRTQALLSKLIRMTIETGTLTASIAILTLILFYVRPLKQTNYFGIPLSAEAKLYSTTMLAVLNSRAHIDIHNRIGATVTFNGVDTAWKENNFGTTEVSRNEIRFNQSLITELDKEEICIGEVQIRA</sequence>
<keyword evidence="1" id="KW-0812">Transmembrane</keyword>
<feature type="transmembrane region" description="Helical" evidence="1">
    <location>
        <begin position="101"/>
        <end position="124"/>
    </location>
</feature>
<feature type="transmembrane region" description="Helical" evidence="1">
    <location>
        <begin position="71"/>
        <end position="89"/>
    </location>
</feature>
<dbReference type="AlphaFoldDB" id="A0A9P5YQR6"/>
<dbReference type="InterPro" id="IPR045339">
    <property type="entry name" value="DUF6534"/>
</dbReference>
<evidence type="ECO:0000259" key="2">
    <source>
        <dbReference type="Pfam" id="PF20152"/>
    </source>
</evidence>
<dbReference type="Proteomes" id="UP000807469">
    <property type="component" value="Unassembled WGS sequence"/>
</dbReference>
<feature type="domain" description="DUF6534" evidence="2">
    <location>
        <begin position="154"/>
        <end position="244"/>
    </location>
</feature>
<feature type="transmembrane region" description="Helical" evidence="1">
    <location>
        <begin position="28"/>
        <end position="51"/>
    </location>
</feature>
<comment type="caution">
    <text evidence="3">The sequence shown here is derived from an EMBL/GenBank/DDBJ whole genome shotgun (WGS) entry which is preliminary data.</text>
</comment>
<gene>
    <name evidence="3" type="ORF">BDN70DRAFT_818964</name>
</gene>
<dbReference type="EMBL" id="MU155561">
    <property type="protein sequence ID" value="KAF9472231.1"/>
    <property type="molecule type" value="Genomic_DNA"/>
</dbReference>
<reference evidence="3" key="1">
    <citation type="submission" date="2020-11" db="EMBL/GenBank/DDBJ databases">
        <authorList>
            <consortium name="DOE Joint Genome Institute"/>
            <person name="Ahrendt S."/>
            <person name="Riley R."/>
            <person name="Andreopoulos W."/>
            <person name="Labutti K."/>
            <person name="Pangilinan J."/>
            <person name="Ruiz-Duenas F.J."/>
            <person name="Barrasa J.M."/>
            <person name="Sanchez-Garcia M."/>
            <person name="Camarero S."/>
            <person name="Miyauchi S."/>
            <person name="Serrano A."/>
            <person name="Linde D."/>
            <person name="Babiker R."/>
            <person name="Drula E."/>
            <person name="Ayuso-Fernandez I."/>
            <person name="Pacheco R."/>
            <person name="Padilla G."/>
            <person name="Ferreira P."/>
            <person name="Barriuso J."/>
            <person name="Kellner H."/>
            <person name="Castanera R."/>
            <person name="Alfaro M."/>
            <person name="Ramirez L."/>
            <person name="Pisabarro A.G."/>
            <person name="Kuo A."/>
            <person name="Tritt A."/>
            <person name="Lipzen A."/>
            <person name="He G."/>
            <person name="Yan M."/>
            <person name="Ng V."/>
            <person name="Cullen D."/>
            <person name="Martin F."/>
            <person name="Rosso M.-N."/>
            <person name="Henrissat B."/>
            <person name="Hibbett D."/>
            <person name="Martinez A.T."/>
            <person name="Grigoriev I.V."/>
        </authorList>
    </citation>
    <scope>NUCLEOTIDE SEQUENCE</scope>
    <source>
        <strain evidence="3">CIRM-BRFM 674</strain>
    </source>
</reference>